<dbReference type="PANTHER" id="PTHR11715:SF3">
    <property type="entry name" value="GLYCINE CLEAVAGE SYSTEM H PROTEIN-RELATED"/>
    <property type="match status" value="1"/>
</dbReference>
<dbReference type="STRING" id="655355.SAMN05216283_101867"/>
<keyword evidence="5" id="KW-1185">Reference proteome</keyword>
<dbReference type="GO" id="GO:0005737">
    <property type="term" value="C:cytoplasm"/>
    <property type="evidence" value="ECO:0007669"/>
    <property type="project" value="TreeGrafter"/>
</dbReference>
<dbReference type="InterPro" id="IPR011053">
    <property type="entry name" value="Single_hybrid_motif"/>
</dbReference>
<dbReference type="RefSeq" id="WP_093918565.1">
    <property type="nucleotide sequence ID" value="NZ_FONW01000001.1"/>
</dbReference>
<keyword evidence="2" id="KW-0472">Membrane</keyword>
<name>A0A1I2CXN3_9BACT</name>
<feature type="transmembrane region" description="Helical" evidence="2">
    <location>
        <begin position="323"/>
        <end position="342"/>
    </location>
</feature>
<proteinExistence type="predicted"/>
<keyword evidence="1" id="KW-0450">Lipoyl</keyword>
<dbReference type="CDD" id="cd06848">
    <property type="entry name" value="GCS_H"/>
    <property type="match status" value="1"/>
</dbReference>
<dbReference type="PANTHER" id="PTHR11715">
    <property type="entry name" value="GLYCINE CLEAVAGE SYSTEM H PROTEIN"/>
    <property type="match status" value="1"/>
</dbReference>
<dbReference type="GO" id="GO:0005960">
    <property type="term" value="C:glycine cleavage complex"/>
    <property type="evidence" value="ECO:0007669"/>
    <property type="project" value="InterPro"/>
</dbReference>
<dbReference type="InterPro" id="IPR033753">
    <property type="entry name" value="GCV_H/Fam206"/>
</dbReference>
<dbReference type="SUPFAM" id="SSF51230">
    <property type="entry name" value="Single hybrid motif"/>
    <property type="match status" value="1"/>
</dbReference>
<dbReference type="AlphaFoldDB" id="A0A1I2CXN3"/>
<evidence type="ECO:0000256" key="2">
    <source>
        <dbReference type="SAM" id="Phobius"/>
    </source>
</evidence>
<dbReference type="EMBL" id="FONW01000001">
    <property type="protein sequence ID" value="SFE73044.1"/>
    <property type="molecule type" value="Genomic_DNA"/>
</dbReference>
<reference evidence="4 5" key="1">
    <citation type="submission" date="2016-10" db="EMBL/GenBank/DDBJ databases">
        <authorList>
            <person name="de Groot N.N."/>
        </authorList>
    </citation>
    <scope>NUCLEOTIDE SEQUENCE [LARGE SCALE GENOMIC DNA]</scope>
    <source>
        <strain evidence="4 5">CGMCC 1.9156</strain>
    </source>
</reference>
<evidence type="ECO:0000256" key="1">
    <source>
        <dbReference type="ARBA" id="ARBA00022823"/>
    </source>
</evidence>
<dbReference type="GO" id="GO:0009249">
    <property type="term" value="P:protein lipoylation"/>
    <property type="evidence" value="ECO:0007669"/>
    <property type="project" value="TreeGrafter"/>
</dbReference>
<feature type="chain" id="PRO_5011566438" evidence="3">
    <location>
        <begin position="25"/>
        <end position="554"/>
    </location>
</feature>
<dbReference type="SUPFAM" id="SSF53850">
    <property type="entry name" value="Periplasmic binding protein-like II"/>
    <property type="match status" value="1"/>
</dbReference>
<evidence type="ECO:0000313" key="4">
    <source>
        <dbReference type="EMBL" id="SFE73044.1"/>
    </source>
</evidence>
<dbReference type="Proteomes" id="UP000198964">
    <property type="component" value="Unassembled WGS sequence"/>
</dbReference>
<keyword evidence="2" id="KW-0812">Transmembrane</keyword>
<sequence>MKTFLTFFLTLPFFLLSLTSFSIAENDQPAEKTGLELFCSPELIDLTTNWAASYESQYPNKKVTISKMTSEMALAEGQLYLTTQAQLSSDALNWQMVIGHDVIVPITSSNNPLLQEIQQQGIHAKSLALLAASELPNWEQVLGSTANAPFTMYLTDNEELLTKIANYTNLDKDAILATKLSSPKELIQTVQENIYSIGFCKLVDLINTDSKTFNEQISILPIDKNRNGRLDQFEDIYQNPEALSRGVWLGKYPRELSGKVYAVASSQPSQQNALEFLNWLNGSGQELLAASGYSPLSSRAKTGNTQILTPLSEPINLSGSTSGLPLGWLLPGTFVIIILAIYRFSRSKRKKLPTIDSEDLGMTPAMNESSIESPAGLFYDKSHTWAFMERDGFVKVGIDDFLQHLTGPLTQVKLKKAGTKVHKGEKILTIIREGKQLEIYTPVSGIIKAQNQSLLDSPTQLNTSPYADGWVYQIEPLNWDREVRLLFRSSTYREWLEDEFTRLKDFLAHAANANSMVFDHLILQDGGEITDQILGDLAPEIWDDFQTKFIDSAR</sequence>
<dbReference type="Pfam" id="PF01597">
    <property type="entry name" value="GCV_H"/>
    <property type="match status" value="1"/>
</dbReference>
<accession>A0A1I2CXN3</accession>
<dbReference type="InterPro" id="IPR002930">
    <property type="entry name" value="GCV_H"/>
</dbReference>
<feature type="signal peptide" evidence="3">
    <location>
        <begin position="1"/>
        <end position="24"/>
    </location>
</feature>
<protein>
    <submittedName>
        <fullName evidence="4">Glycine cleavage system H protein (Lipoate-binding)</fullName>
    </submittedName>
</protein>
<dbReference type="Gene3D" id="2.40.50.100">
    <property type="match status" value="1"/>
</dbReference>
<dbReference type="GO" id="GO:0019464">
    <property type="term" value="P:glycine decarboxylation via glycine cleavage system"/>
    <property type="evidence" value="ECO:0007669"/>
    <property type="project" value="InterPro"/>
</dbReference>
<evidence type="ECO:0000313" key="5">
    <source>
        <dbReference type="Proteomes" id="UP000198964"/>
    </source>
</evidence>
<organism evidence="4 5">
    <name type="scientific">Sunxiuqinia elliptica</name>
    <dbReference type="NCBI Taxonomy" id="655355"/>
    <lineage>
        <taxon>Bacteria</taxon>
        <taxon>Pseudomonadati</taxon>
        <taxon>Bacteroidota</taxon>
        <taxon>Bacteroidia</taxon>
        <taxon>Marinilabiliales</taxon>
        <taxon>Prolixibacteraceae</taxon>
        <taxon>Sunxiuqinia</taxon>
    </lineage>
</organism>
<keyword evidence="2" id="KW-1133">Transmembrane helix</keyword>
<keyword evidence="3" id="KW-0732">Signal</keyword>
<dbReference type="Gene3D" id="3.40.190.10">
    <property type="entry name" value="Periplasmic binding protein-like II"/>
    <property type="match status" value="2"/>
</dbReference>
<evidence type="ECO:0000256" key="3">
    <source>
        <dbReference type="SAM" id="SignalP"/>
    </source>
</evidence>
<gene>
    <name evidence="4" type="ORF">SAMN05216283_101867</name>
</gene>